<dbReference type="RefSeq" id="WP_192749901.1">
    <property type="nucleotide sequence ID" value="NZ_BAABJL010000138.1"/>
</dbReference>
<dbReference type="Pfam" id="PF14078">
    <property type="entry name" value="DUF4259"/>
    <property type="match status" value="1"/>
</dbReference>
<dbReference type="EMBL" id="JADBEM010000001">
    <property type="protein sequence ID" value="MBE1605588.1"/>
    <property type="molecule type" value="Genomic_DNA"/>
</dbReference>
<gene>
    <name evidence="1" type="ORF">HEB94_002436</name>
</gene>
<dbReference type="AlphaFoldDB" id="A0A927MUP3"/>
<evidence type="ECO:0000313" key="2">
    <source>
        <dbReference type="Proteomes" id="UP000638648"/>
    </source>
</evidence>
<organism evidence="1 2">
    <name type="scientific">Actinopolymorpha pittospori</name>
    <dbReference type="NCBI Taxonomy" id="648752"/>
    <lineage>
        <taxon>Bacteria</taxon>
        <taxon>Bacillati</taxon>
        <taxon>Actinomycetota</taxon>
        <taxon>Actinomycetes</taxon>
        <taxon>Propionibacteriales</taxon>
        <taxon>Actinopolymorphaceae</taxon>
        <taxon>Actinopolymorpha</taxon>
    </lineage>
</organism>
<protein>
    <recommendedName>
        <fullName evidence="3">DUF4259 domain-containing protein</fullName>
    </recommendedName>
</protein>
<sequence length="141" mass="15261">MGTWGMGPFENDPATDLCRDLGDMDSAGVARELERVLSSTLEASVGYLDVDLGQSAIAASVIVMAKFKSEGDILREVDLEEIVSDLPPDLLTLASRALSRVLRNDSEIYGLWVEGSEGVEWKTETERLLSEVDGAIAQLSN</sequence>
<accession>A0A927MUP3</accession>
<name>A0A927MUP3_9ACTN</name>
<comment type="caution">
    <text evidence="1">The sequence shown here is derived from an EMBL/GenBank/DDBJ whole genome shotgun (WGS) entry which is preliminary data.</text>
</comment>
<dbReference type="Proteomes" id="UP000638648">
    <property type="component" value="Unassembled WGS sequence"/>
</dbReference>
<proteinExistence type="predicted"/>
<dbReference type="InterPro" id="IPR025355">
    <property type="entry name" value="DUF4259"/>
</dbReference>
<keyword evidence="2" id="KW-1185">Reference proteome</keyword>
<evidence type="ECO:0000313" key="1">
    <source>
        <dbReference type="EMBL" id="MBE1605588.1"/>
    </source>
</evidence>
<reference evidence="1" key="1">
    <citation type="submission" date="2020-10" db="EMBL/GenBank/DDBJ databases">
        <title>Sequencing the genomes of 1000 actinobacteria strains.</title>
        <authorList>
            <person name="Klenk H.-P."/>
        </authorList>
    </citation>
    <scope>NUCLEOTIDE SEQUENCE</scope>
    <source>
        <strain evidence="1">DSM 45354</strain>
    </source>
</reference>
<evidence type="ECO:0008006" key="3">
    <source>
        <dbReference type="Google" id="ProtNLM"/>
    </source>
</evidence>